<feature type="domain" description="Heterokaryon incompatibility" evidence="2">
    <location>
        <begin position="91"/>
        <end position="183"/>
    </location>
</feature>
<accession>A0A2T2ZUP5</accession>
<name>A0A2T2ZUP5_9PEZI</name>
<dbReference type="Proteomes" id="UP000241462">
    <property type="component" value="Unassembled WGS sequence"/>
</dbReference>
<reference evidence="3 4" key="1">
    <citation type="journal article" date="2018" name="Mycol. Prog.">
        <title>Coniella lustricola, a new species from submerged detritus.</title>
        <authorList>
            <person name="Raudabaugh D.B."/>
            <person name="Iturriaga T."/>
            <person name="Carver A."/>
            <person name="Mondo S."/>
            <person name="Pangilinan J."/>
            <person name="Lipzen A."/>
            <person name="He G."/>
            <person name="Amirebrahimi M."/>
            <person name="Grigoriev I.V."/>
            <person name="Miller A.N."/>
        </authorList>
    </citation>
    <scope>NUCLEOTIDE SEQUENCE [LARGE SCALE GENOMIC DNA]</scope>
    <source>
        <strain evidence="3 4">B22-T-1</strain>
    </source>
</reference>
<organism evidence="3 4">
    <name type="scientific">Coniella lustricola</name>
    <dbReference type="NCBI Taxonomy" id="2025994"/>
    <lineage>
        <taxon>Eukaryota</taxon>
        <taxon>Fungi</taxon>
        <taxon>Dikarya</taxon>
        <taxon>Ascomycota</taxon>
        <taxon>Pezizomycotina</taxon>
        <taxon>Sordariomycetes</taxon>
        <taxon>Sordariomycetidae</taxon>
        <taxon>Diaporthales</taxon>
        <taxon>Schizoparmaceae</taxon>
        <taxon>Coniella</taxon>
    </lineage>
</organism>
<dbReference type="InterPro" id="IPR052895">
    <property type="entry name" value="HetReg/Transcr_Mod"/>
</dbReference>
<feature type="non-terminal residue" evidence="3">
    <location>
        <position position="183"/>
    </location>
</feature>
<dbReference type="AlphaFoldDB" id="A0A2T2ZUP5"/>
<feature type="compositionally biased region" description="Polar residues" evidence="1">
    <location>
        <begin position="75"/>
        <end position="84"/>
    </location>
</feature>
<dbReference type="Pfam" id="PF06985">
    <property type="entry name" value="HET"/>
    <property type="match status" value="1"/>
</dbReference>
<sequence>MLTSCQEQLVLYEYRLLRLNEIRILDLLSSPHQPLRCRLRAVPFEDGQAADTRRSHDTVDNVDDLPVQSKPSDDTCPSQQPVLTMSPEPSYTALSYVWGARAKPFSMEVVDEDGDSLGYIPLTANLHHALQDLRDSPAPPIAVKTFWIDQICINQADHVEKNYQVRRMKQIYERAAQVITYLG</sequence>
<evidence type="ECO:0000313" key="4">
    <source>
        <dbReference type="Proteomes" id="UP000241462"/>
    </source>
</evidence>
<keyword evidence="4" id="KW-1185">Reference proteome</keyword>
<dbReference type="PANTHER" id="PTHR24148">
    <property type="entry name" value="ANKYRIN REPEAT DOMAIN-CONTAINING PROTEIN 39 HOMOLOG-RELATED"/>
    <property type="match status" value="1"/>
</dbReference>
<dbReference type="InterPro" id="IPR010730">
    <property type="entry name" value="HET"/>
</dbReference>
<dbReference type="OrthoDB" id="5571888at2759"/>
<evidence type="ECO:0000313" key="3">
    <source>
        <dbReference type="EMBL" id="PSR77240.1"/>
    </source>
</evidence>
<dbReference type="PANTHER" id="PTHR24148:SF64">
    <property type="entry name" value="HETEROKARYON INCOMPATIBILITY DOMAIN-CONTAINING PROTEIN"/>
    <property type="match status" value="1"/>
</dbReference>
<dbReference type="EMBL" id="KZ678665">
    <property type="protein sequence ID" value="PSR77240.1"/>
    <property type="molecule type" value="Genomic_DNA"/>
</dbReference>
<protein>
    <submittedName>
        <fullName evidence="3">Heterokaryon incompatibility protein-domain-containing protein</fullName>
    </submittedName>
</protein>
<dbReference type="InParanoid" id="A0A2T2ZUP5"/>
<proteinExistence type="predicted"/>
<gene>
    <name evidence="3" type="ORF">BD289DRAFT_377964</name>
</gene>
<feature type="region of interest" description="Disordered" evidence="1">
    <location>
        <begin position="47"/>
        <end position="84"/>
    </location>
</feature>
<evidence type="ECO:0000256" key="1">
    <source>
        <dbReference type="SAM" id="MobiDB-lite"/>
    </source>
</evidence>
<evidence type="ECO:0000259" key="2">
    <source>
        <dbReference type="Pfam" id="PF06985"/>
    </source>
</evidence>